<proteinExistence type="predicted"/>
<dbReference type="Proteomes" id="UP000651085">
    <property type="component" value="Unassembled WGS sequence"/>
</dbReference>
<sequence>MKTSVKFILFFVLLMLSFSIKGNALNSAEASSSNCVCEISSFSSSNGVTTTFDGDISYNDKIQALSCSDVELGVKPVSETFSSFQRLRRSIEVSDFLKDVLQKLCLRENLLVLDKSKSHPSDKDSYYALLGCEYYIFALRRIII</sequence>
<gene>
    <name evidence="2" type="ORF">H8744_08370</name>
</gene>
<keyword evidence="3" id="KW-1185">Reference proteome</keyword>
<evidence type="ECO:0000313" key="3">
    <source>
        <dbReference type="Proteomes" id="UP000651085"/>
    </source>
</evidence>
<name>A0A926F7G3_9BACT</name>
<accession>A0A926F7G3</accession>
<evidence type="ECO:0000256" key="1">
    <source>
        <dbReference type="SAM" id="SignalP"/>
    </source>
</evidence>
<evidence type="ECO:0000313" key="2">
    <source>
        <dbReference type="EMBL" id="MBC8593260.1"/>
    </source>
</evidence>
<comment type="caution">
    <text evidence="2">The sequence shown here is derived from an EMBL/GenBank/DDBJ whole genome shotgun (WGS) entry which is preliminary data.</text>
</comment>
<reference evidence="2" key="1">
    <citation type="submission" date="2020-08" db="EMBL/GenBank/DDBJ databases">
        <title>Genome public.</title>
        <authorList>
            <person name="Liu C."/>
            <person name="Sun Q."/>
        </authorList>
    </citation>
    <scope>NUCLEOTIDE SEQUENCE</scope>
    <source>
        <strain evidence="2">N12</strain>
    </source>
</reference>
<organism evidence="2 3">
    <name type="scientific">Jilunia laotingensis</name>
    <dbReference type="NCBI Taxonomy" id="2763675"/>
    <lineage>
        <taxon>Bacteria</taxon>
        <taxon>Pseudomonadati</taxon>
        <taxon>Bacteroidota</taxon>
        <taxon>Bacteroidia</taxon>
        <taxon>Bacteroidales</taxon>
        <taxon>Bacteroidaceae</taxon>
        <taxon>Jilunia</taxon>
    </lineage>
</organism>
<feature type="chain" id="PRO_5038481398" evidence="1">
    <location>
        <begin position="25"/>
        <end position="144"/>
    </location>
</feature>
<dbReference type="EMBL" id="JACRTF010000001">
    <property type="protein sequence ID" value="MBC8593260.1"/>
    <property type="molecule type" value="Genomic_DNA"/>
</dbReference>
<feature type="signal peptide" evidence="1">
    <location>
        <begin position="1"/>
        <end position="24"/>
    </location>
</feature>
<keyword evidence="1" id="KW-0732">Signal</keyword>
<dbReference type="AlphaFoldDB" id="A0A926F7G3"/>
<dbReference type="RefSeq" id="WP_262434404.1">
    <property type="nucleotide sequence ID" value="NZ_JACRTF010000001.1"/>
</dbReference>
<protein>
    <submittedName>
        <fullName evidence="2">Uncharacterized protein</fullName>
    </submittedName>
</protein>